<evidence type="ECO:0000259" key="4">
    <source>
        <dbReference type="Pfam" id="PF03109"/>
    </source>
</evidence>
<dbReference type="CDD" id="cd13971">
    <property type="entry name" value="ADCK2-like"/>
    <property type="match status" value="1"/>
</dbReference>
<dbReference type="InterPro" id="IPR044095">
    <property type="entry name" value="ADCK2_dom"/>
</dbReference>
<evidence type="ECO:0000313" key="5">
    <source>
        <dbReference type="EMBL" id="CAE0609654.1"/>
    </source>
</evidence>
<keyword evidence="3" id="KW-0812">Transmembrane</keyword>
<feature type="domain" description="ABC1 atypical kinase-like" evidence="4">
    <location>
        <begin position="222"/>
        <end position="511"/>
    </location>
</feature>
<accession>A0A7S3XDT7</accession>
<keyword evidence="3" id="KW-0472">Membrane</keyword>
<dbReference type="PANTHER" id="PTHR45890">
    <property type="entry name" value="AARF DOMAIN CONTAINING KINASE 2 (PREDICTED)"/>
    <property type="match status" value="1"/>
</dbReference>
<evidence type="ECO:0000256" key="1">
    <source>
        <dbReference type="ARBA" id="ARBA00009670"/>
    </source>
</evidence>
<evidence type="ECO:0000256" key="3">
    <source>
        <dbReference type="SAM" id="Phobius"/>
    </source>
</evidence>
<reference evidence="5" key="1">
    <citation type="submission" date="2021-01" db="EMBL/GenBank/DDBJ databases">
        <authorList>
            <person name="Corre E."/>
            <person name="Pelletier E."/>
            <person name="Niang G."/>
            <person name="Scheremetjew M."/>
            <person name="Finn R."/>
            <person name="Kale V."/>
            <person name="Holt S."/>
            <person name="Cochrane G."/>
            <person name="Meng A."/>
            <person name="Brown T."/>
            <person name="Cohen L."/>
        </authorList>
    </citation>
    <scope>NUCLEOTIDE SEQUENCE</scope>
    <source>
        <strain evidence="5">CCMP1897</strain>
    </source>
</reference>
<comment type="similarity">
    <text evidence="1">Belongs to the protein kinase superfamily. ADCK protein kinase family.</text>
</comment>
<feature type="compositionally biased region" description="Low complexity" evidence="2">
    <location>
        <begin position="31"/>
        <end position="46"/>
    </location>
</feature>
<dbReference type="PANTHER" id="PTHR45890:SF1">
    <property type="entry name" value="AARF DOMAIN CONTAINING KINASE 2"/>
    <property type="match status" value="1"/>
</dbReference>
<feature type="region of interest" description="Disordered" evidence="2">
    <location>
        <begin position="28"/>
        <end position="48"/>
    </location>
</feature>
<evidence type="ECO:0000256" key="2">
    <source>
        <dbReference type="SAM" id="MobiDB-lite"/>
    </source>
</evidence>
<protein>
    <recommendedName>
        <fullName evidence="4">ABC1 atypical kinase-like domain-containing protein</fullName>
    </recommendedName>
</protein>
<dbReference type="InterPro" id="IPR052402">
    <property type="entry name" value="ADCK_kinase"/>
</dbReference>
<dbReference type="Pfam" id="PF03109">
    <property type="entry name" value="ABC1"/>
    <property type="match status" value="1"/>
</dbReference>
<dbReference type="InterPro" id="IPR011009">
    <property type="entry name" value="Kinase-like_dom_sf"/>
</dbReference>
<gene>
    <name evidence="5" type="ORF">PSAL00342_LOCUS3473</name>
</gene>
<organism evidence="5">
    <name type="scientific">Picocystis salinarum</name>
    <dbReference type="NCBI Taxonomy" id="88271"/>
    <lineage>
        <taxon>Eukaryota</taxon>
        <taxon>Viridiplantae</taxon>
        <taxon>Chlorophyta</taxon>
        <taxon>Picocystophyceae</taxon>
        <taxon>Picocystales</taxon>
        <taxon>Picocystaceae</taxon>
        <taxon>Picocystis</taxon>
    </lineage>
</organism>
<keyword evidence="3" id="KW-1133">Transmembrane helix</keyword>
<sequence length="637" mass="71615">MAQRETCRKAMALCVRSWRCNAAAKPFGNGATRRASSHSSTSTRPAECLERSSEASASQLAGGGNKSWMKALVESRMQKKLETSGTSMTAIISAINTAGQGVVSKGLPLLISRAILYRTSSCVQLHQITPFELAHLLSRKTLWQRFMDTFWFMWRSFVLTVLFLPLMLTGAVCMPFGIGRALWLTYLRRTLEVAGPAWVKWGQWSSTRRDLFPADMCQELTKLQSSAPIHSLSYTKEELESAFQIPLDALFSDFSPKPVASGSIAQVYHAYLTKEGAKFSAYPAGTPVAVKVRHPGVEKKIRTDFEVMQTLAYISSKIPGLANMRLEESIRQFAMPLFEQVDLELEAEHLRRFIYNFRRMKGVSFPEPIYPLVSPSVLVETYEEGESMARYLEMLNNETDPRKLEENGVQKTDMFKPLAILGCKTLLQMMLRDNFVHADLHPGNILVRIDKPEKPWDVMLNQFVTGDTSPRPHVVLLDVGMTAELSNTDQMNLHGFFESVLELDGESAAKYILAMSPWQGCPDPEGFKSEVGSLFKSFDNMMSSGVTDVSLCMNTVLDSVRKYHVNIQGNILSVVVTTLVLEGWATKLDPDVSIITTIRQTLAFKDPIHWIKKSFERTADMLLSPTYRELMSEYMVK</sequence>
<name>A0A7S3XDT7_9CHLO</name>
<dbReference type="EMBL" id="HBIS01003832">
    <property type="protein sequence ID" value="CAE0609654.1"/>
    <property type="molecule type" value="Transcribed_RNA"/>
</dbReference>
<feature type="transmembrane region" description="Helical" evidence="3">
    <location>
        <begin position="152"/>
        <end position="178"/>
    </location>
</feature>
<dbReference type="AlphaFoldDB" id="A0A7S3XDT7"/>
<dbReference type="InterPro" id="IPR004147">
    <property type="entry name" value="ABC1_dom"/>
</dbReference>
<dbReference type="SUPFAM" id="SSF56112">
    <property type="entry name" value="Protein kinase-like (PK-like)"/>
    <property type="match status" value="1"/>
</dbReference>
<proteinExistence type="inferred from homology"/>